<organism evidence="9 10">
    <name type="scientific">Orbilia brochopaga</name>
    <dbReference type="NCBI Taxonomy" id="3140254"/>
    <lineage>
        <taxon>Eukaryota</taxon>
        <taxon>Fungi</taxon>
        <taxon>Dikarya</taxon>
        <taxon>Ascomycota</taxon>
        <taxon>Pezizomycotina</taxon>
        <taxon>Orbiliomycetes</taxon>
        <taxon>Orbiliales</taxon>
        <taxon>Orbiliaceae</taxon>
        <taxon>Orbilia</taxon>
    </lineage>
</organism>
<comment type="similarity">
    <text evidence="2 8">Belongs to the Mediator complex subunit 31 family.</text>
</comment>
<dbReference type="InterPro" id="IPR008831">
    <property type="entry name" value="Mediator_Med31"/>
</dbReference>
<dbReference type="InterPro" id="IPR038089">
    <property type="entry name" value="Med31_sf"/>
</dbReference>
<name>A0AAV9UU29_9PEZI</name>
<accession>A0AAV9UU29</accession>
<dbReference type="GO" id="GO:0006355">
    <property type="term" value="P:regulation of DNA-templated transcription"/>
    <property type="evidence" value="ECO:0007669"/>
    <property type="project" value="InterPro"/>
</dbReference>
<reference evidence="9 10" key="1">
    <citation type="submission" date="2019-10" db="EMBL/GenBank/DDBJ databases">
        <authorList>
            <person name="Palmer J.M."/>
        </authorList>
    </citation>
    <scope>NUCLEOTIDE SEQUENCE [LARGE SCALE GENOMIC DNA]</scope>
    <source>
        <strain evidence="9 10">TWF696</strain>
    </source>
</reference>
<comment type="caution">
    <text evidence="9">The sequence shown here is derived from an EMBL/GenBank/DDBJ whole genome shotgun (WGS) entry which is preliminary data.</text>
</comment>
<evidence type="ECO:0000256" key="1">
    <source>
        <dbReference type="ARBA" id="ARBA00004123"/>
    </source>
</evidence>
<dbReference type="GO" id="GO:0003712">
    <property type="term" value="F:transcription coregulator activity"/>
    <property type="evidence" value="ECO:0007669"/>
    <property type="project" value="InterPro"/>
</dbReference>
<dbReference type="Gene3D" id="1.10.10.1340">
    <property type="entry name" value="Mediator of RNA polymerase II, submodule Med31 (Soh1)"/>
    <property type="match status" value="1"/>
</dbReference>
<keyword evidence="10" id="KW-1185">Reference proteome</keyword>
<gene>
    <name evidence="9" type="primary">SOH1</name>
    <name evidence="9" type="ORF">TWF696_007055</name>
</gene>
<keyword evidence="7 8" id="KW-0539">Nucleus</keyword>
<dbReference type="GO" id="GO:0016592">
    <property type="term" value="C:mediator complex"/>
    <property type="evidence" value="ECO:0007669"/>
    <property type="project" value="InterPro"/>
</dbReference>
<evidence type="ECO:0000256" key="8">
    <source>
        <dbReference type="RuleBase" id="RU364129"/>
    </source>
</evidence>
<comment type="subunit">
    <text evidence="8">Component of the Mediator complex.</text>
</comment>
<comment type="subcellular location">
    <subcellularLocation>
        <location evidence="1 8">Nucleus</location>
    </subcellularLocation>
</comment>
<keyword evidence="4 8" id="KW-0805">Transcription regulation</keyword>
<evidence type="ECO:0000256" key="7">
    <source>
        <dbReference type="ARBA" id="ARBA00023242"/>
    </source>
</evidence>
<proteinExistence type="inferred from homology"/>
<dbReference type="AlphaFoldDB" id="A0AAV9UU29"/>
<evidence type="ECO:0000256" key="2">
    <source>
        <dbReference type="ARBA" id="ARBA00006378"/>
    </source>
</evidence>
<keyword evidence="5 8" id="KW-0010">Activator</keyword>
<evidence type="ECO:0000313" key="10">
    <source>
        <dbReference type="Proteomes" id="UP001375240"/>
    </source>
</evidence>
<evidence type="ECO:0000256" key="3">
    <source>
        <dbReference type="ARBA" id="ARBA00019660"/>
    </source>
</evidence>
<evidence type="ECO:0000256" key="4">
    <source>
        <dbReference type="ARBA" id="ARBA00023015"/>
    </source>
</evidence>
<protein>
    <recommendedName>
        <fullName evidence="3 8">Mediator of RNA polymerase II transcription subunit 31</fullName>
    </recommendedName>
</protein>
<dbReference type="Pfam" id="PF05669">
    <property type="entry name" value="Med31"/>
    <property type="match status" value="1"/>
</dbReference>
<sequence length="130" mass="15365">MEAAPTPDDKTRFEMELEVRTCHPPQVSRVAVRVAYNPYSQFVQCLANPFYLNYLAQSKYLQDEPFLRYIEYLDYWRQPEYVKFLVYPSFTLNALDLLKQPQFRQDILSPDTAKKIMDDMLASLHTNNDA</sequence>
<dbReference type="EMBL" id="JAVHNQ010000005">
    <property type="protein sequence ID" value="KAK6346960.1"/>
    <property type="molecule type" value="Genomic_DNA"/>
</dbReference>
<dbReference type="PANTHER" id="PTHR13186">
    <property type="entry name" value="MEDIATOR OF RNA POLYMERASE II TRANSCRIPTION SUBUNIT 31"/>
    <property type="match status" value="1"/>
</dbReference>
<evidence type="ECO:0000256" key="5">
    <source>
        <dbReference type="ARBA" id="ARBA00023159"/>
    </source>
</evidence>
<keyword evidence="6 8" id="KW-0804">Transcription</keyword>
<dbReference type="Proteomes" id="UP001375240">
    <property type="component" value="Unassembled WGS sequence"/>
</dbReference>
<evidence type="ECO:0000256" key="6">
    <source>
        <dbReference type="ARBA" id="ARBA00023163"/>
    </source>
</evidence>
<evidence type="ECO:0000313" key="9">
    <source>
        <dbReference type="EMBL" id="KAK6346960.1"/>
    </source>
</evidence>
<comment type="function">
    <text evidence="8">Component of the Mediator complex, a coactivator involved in the regulated transcription of nearly all RNA polymerase II-dependent genes. Mediator functions as a bridge to convey information from gene-specific regulatory proteins to the basal RNA polymerase II transcription machinery. Mediator is recruited to promoters by direct interactions with regulatory proteins and serves as a scaffold for the assembly of a functional preinitiation complex with RNA polymerase II and the general transcription factors.</text>
</comment>